<keyword evidence="7 9" id="KW-1133">Transmembrane helix</keyword>
<evidence type="ECO:0000259" key="11">
    <source>
        <dbReference type="PROSITE" id="PS50928"/>
    </source>
</evidence>
<evidence type="ECO:0000256" key="6">
    <source>
        <dbReference type="ARBA" id="ARBA00022692"/>
    </source>
</evidence>
<evidence type="ECO:0000256" key="9">
    <source>
        <dbReference type="RuleBase" id="RU363032"/>
    </source>
</evidence>
<keyword evidence="5 10" id="KW-0592">Phosphate transport</keyword>
<dbReference type="Gene3D" id="1.10.3720.10">
    <property type="entry name" value="MetI-like"/>
    <property type="match status" value="1"/>
</dbReference>
<keyword evidence="4 10" id="KW-1003">Cell membrane</keyword>
<evidence type="ECO:0000256" key="3">
    <source>
        <dbReference type="ARBA" id="ARBA00022448"/>
    </source>
</evidence>
<feature type="transmembrane region" description="Helical" evidence="9">
    <location>
        <begin position="295"/>
        <end position="316"/>
    </location>
</feature>
<protein>
    <recommendedName>
        <fullName evidence="10">Phosphate transport system permease protein</fullName>
    </recommendedName>
</protein>
<dbReference type="InterPro" id="IPR000515">
    <property type="entry name" value="MetI-like"/>
</dbReference>
<dbReference type="NCBIfam" id="TIGR02138">
    <property type="entry name" value="phosphate_pstC"/>
    <property type="match status" value="1"/>
</dbReference>
<proteinExistence type="inferred from homology"/>
<evidence type="ECO:0000256" key="8">
    <source>
        <dbReference type="ARBA" id="ARBA00023136"/>
    </source>
</evidence>
<dbReference type="GO" id="GO:0005315">
    <property type="term" value="F:phosphate transmembrane transporter activity"/>
    <property type="evidence" value="ECO:0007669"/>
    <property type="project" value="InterPro"/>
</dbReference>
<evidence type="ECO:0000256" key="7">
    <source>
        <dbReference type="ARBA" id="ARBA00022989"/>
    </source>
</evidence>
<dbReference type="Proteomes" id="UP000290848">
    <property type="component" value="Unassembled WGS sequence"/>
</dbReference>
<accession>A0A4Q0MD05</accession>
<dbReference type="GO" id="GO:0006817">
    <property type="term" value="P:phosphate ion transport"/>
    <property type="evidence" value="ECO:0007669"/>
    <property type="project" value="UniProtKB-KW"/>
</dbReference>
<dbReference type="GO" id="GO:0005886">
    <property type="term" value="C:plasma membrane"/>
    <property type="evidence" value="ECO:0007669"/>
    <property type="project" value="UniProtKB-SubCell"/>
</dbReference>
<comment type="subcellular location">
    <subcellularLocation>
        <location evidence="1 9">Cell membrane</location>
        <topology evidence="1 9">Multi-pass membrane protein</topology>
    </subcellularLocation>
</comment>
<name>A0A4Q0MD05_9SPHI</name>
<organism evidence="12 13">
    <name type="scientific">Arcticibacter tournemirensis</name>
    <dbReference type="NCBI Taxonomy" id="699437"/>
    <lineage>
        <taxon>Bacteria</taxon>
        <taxon>Pseudomonadati</taxon>
        <taxon>Bacteroidota</taxon>
        <taxon>Sphingobacteriia</taxon>
        <taxon>Sphingobacteriales</taxon>
        <taxon>Sphingobacteriaceae</taxon>
        <taxon>Arcticibacter</taxon>
    </lineage>
</organism>
<dbReference type="PANTHER" id="PTHR30425:SF1">
    <property type="entry name" value="PHOSPHATE TRANSPORT SYSTEM PERMEASE PROTEIN PSTC"/>
    <property type="match status" value="1"/>
</dbReference>
<feature type="domain" description="ABC transmembrane type-1" evidence="11">
    <location>
        <begin position="102"/>
        <end position="317"/>
    </location>
</feature>
<comment type="similarity">
    <text evidence="2 10">Belongs to the binding-protein-dependent transport system permease family. CysTW subfamily.</text>
</comment>
<dbReference type="InterPro" id="IPR035906">
    <property type="entry name" value="MetI-like_sf"/>
</dbReference>
<keyword evidence="3 9" id="KW-0813">Transport</keyword>
<reference evidence="12 13" key="1">
    <citation type="submission" date="2018-12" db="EMBL/GenBank/DDBJ databases">
        <title>The Draft Genome Sequence of the Soil Bacterium Pedobacter tournemirensis R1.</title>
        <authorList>
            <person name="He J."/>
        </authorList>
    </citation>
    <scope>NUCLEOTIDE SEQUENCE [LARGE SCALE GENOMIC DNA]</scope>
    <source>
        <strain evidence="12 13">R1</strain>
    </source>
</reference>
<dbReference type="PROSITE" id="PS50928">
    <property type="entry name" value="ABC_TM1"/>
    <property type="match status" value="1"/>
</dbReference>
<dbReference type="PANTHER" id="PTHR30425">
    <property type="entry name" value="PHOSPHATE TRANSPORT SYSTEM PERMEASE PROTEIN PST"/>
    <property type="match status" value="1"/>
</dbReference>
<evidence type="ECO:0000313" key="12">
    <source>
        <dbReference type="EMBL" id="RXF71250.1"/>
    </source>
</evidence>
<keyword evidence="8 9" id="KW-0472">Membrane</keyword>
<evidence type="ECO:0000256" key="10">
    <source>
        <dbReference type="RuleBase" id="RU363054"/>
    </source>
</evidence>
<comment type="caution">
    <text evidence="12">The sequence shown here is derived from an EMBL/GenBank/DDBJ whole genome shotgun (WGS) entry which is preliminary data.</text>
</comment>
<feature type="transmembrane region" description="Helical" evidence="9">
    <location>
        <begin position="101"/>
        <end position="127"/>
    </location>
</feature>
<dbReference type="CDD" id="cd06261">
    <property type="entry name" value="TM_PBP2"/>
    <property type="match status" value="1"/>
</dbReference>
<dbReference type="InterPro" id="IPR051124">
    <property type="entry name" value="Phosphate_Transport_Permease"/>
</dbReference>
<sequence length="328" mass="35168">MQKEKVKKGKNAGSFRELSGTLWDNESKVLLPLESLDKLRLQERNFRAGLSTASALILAIVTGIFITLVIASLPSIRATGFVFFTGSTWDPVKNIYGTLPFLAGTVITSFLALLISIPFSLGVSLFLGEYYPKGWFSSALRTAVDLMAGIPSVIYGFWALLILVPLVRSLETGIGVPAYGVSILTASLVLAIMIIPYSASLGREVIAMVPKNLKEAAYAMGATRFEMIKMVVISYSKSGLFAATLLSLGRALGETMAVTMVIGNSSILPKSLFDPGNTMASVIANEFTEAASTTYFSALIELGLLLFLLTAVINIVGKSVMKKLNVVK</sequence>
<feature type="transmembrane region" description="Helical" evidence="9">
    <location>
        <begin position="239"/>
        <end position="262"/>
    </location>
</feature>
<evidence type="ECO:0000256" key="1">
    <source>
        <dbReference type="ARBA" id="ARBA00004651"/>
    </source>
</evidence>
<evidence type="ECO:0000256" key="4">
    <source>
        <dbReference type="ARBA" id="ARBA00022475"/>
    </source>
</evidence>
<comment type="function">
    <text evidence="10">Part of the binding-protein-dependent transport system for phosphate; probably responsible for the translocation of the substrate across the membrane.</text>
</comment>
<dbReference type="InterPro" id="IPR011864">
    <property type="entry name" value="Phosphate_PstC"/>
</dbReference>
<keyword evidence="6 9" id="KW-0812">Transmembrane</keyword>
<feature type="transmembrane region" description="Helical" evidence="9">
    <location>
        <begin position="179"/>
        <end position="199"/>
    </location>
</feature>
<evidence type="ECO:0000313" key="13">
    <source>
        <dbReference type="Proteomes" id="UP000290848"/>
    </source>
</evidence>
<dbReference type="SUPFAM" id="SSF161098">
    <property type="entry name" value="MetI-like"/>
    <property type="match status" value="1"/>
</dbReference>
<dbReference type="AlphaFoldDB" id="A0A4Q0MD05"/>
<dbReference type="RefSeq" id="WP_128768496.1">
    <property type="nucleotide sequence ID" value="NZ_RXOC01000003.1"/>
</dbReference>
<dbReference type="EMBL" id="RXOC01000003">
    <property type="protein sequence ID" value="RXF71250.1"/>
    <property type="molecule type" value="Genomic_DNA"/>
</dbReference>
<dbReference type="Pfam" id="PF00528">
    <property type="entry name" value="BPD_transp_1"/>
    <property type="match status" value="1"/>
</dbReference>
<evidence type="ECO:0000256" key="2">
    <source>
        <dbReference type="ARBA" id="ARBA00007069"/>
    </source>
</evidence>
<feature type="transmembrane region" description="Helical" evidence="9">
    <location>
        <begin position="148"/>
        <end position="167"/>
    </location>
</feature>
<evidence type="ECO:0000256" key="5">
    <source>
        <dbReference type="ARBA" id="ARBA00022592"/>
    </source>
</evidence>
<gene>
    <name evidence="12" type="primary">pstC</name>
    <name evidence="12" type="ORF">EKH83_06050</name>
</gene>
<feature type="transmembrane region" description="Helical" evidence="9">
    <location>
        <begin position="48"/>
        <end position="73"/>
    </location>
</feature>